<dbReference type="CDD" id="cd11713">
    <property type="entry name" value="GINS_A_psf3"/>
    <property type="match status" value="1"/>
</dbReference>
<evidence type="ECO:0000259" key="8">
    <source>
        <dbReference type="Pfam" id="PF22466"/>
    </source>
</evidence>
<comment type="caution">
    <text evidence="9">The sequence shown here is derived from an EMBL/GenBank/DDBJ whole genome shotgun (WGS) entry which is preliminary data.</text>
</comment>
<evidence type="ECO:0000313" key="9">
    <source>
        <dbReference type="EMBL" id="PWI69143.1"/>
    </source>
</evidence>
<keyword evidence="5 6" id="KW-0539">Nucleus</keyword>
<evidence type="ECO:0000256" key="3">
    <source>
        <dbReference type="ARBA" id="ARBA00015140"/>
    </source>
</evidence>
<dbReference type="GO" id="GO:0000811">
    <property type="term" value="C:GINS complex"/>
    <property type="evidence" value="ECO:0007669"/>
    <property type="project" value="UniProtKB-UniRule"/>
</dbReference>
<evidence type="ECO:0000256" key="1">
    <source>
        <dbReference type="ARBA" id="ARBA00004123"/>
    </source>
</evidence>
<accession>A0A2U3E3Q9</accession>
<dbReference type="InterPro" id="IPR038437">
    <property type="entry name" value="GINS_Psf3_sf"/>
</dbReference>
<organism evidence="9 10">
    <name type="scientific">Purpureocillium lilacinum</name>
    <name type="common">Paecilomyces lilacinus</name>
    <dbReference type="NCBI Taxonomy" id="33203"/>
    <lineage>
        <taxon>Eukaryota</taxon>
        <taxon>Fungi</taxon>
        <taxon>Dikarya</taxon>
        <taxon>Ascomycota</taxon>
        <taxon>Pezizomycotina</taxon>
        <taxon>Sordariomycetes</taxon>
        <taxon>Hypocreomycetidae</taxon>
        <taxon>Hypocreales</taxon>
        <taxon>Ophiocordycipitaceae</taxon>
        <taxon>Purpureocillium</taxon>
    </lineage>
</organism>
<dbReference type="AlphaFoldDB" id="A0A2U3E3Q9"/>
<evidence type="ECO:0000259" key="7">
    <source>
        <dbReference type="Pfam" id="PF05916"/>
    </source>
</evidence>
<keyword evidence="4 6" id="KW-0235">DNA replication</keyword>
<sequence length="284" mass="30569">MTAQTRYPSCSLGPDYNSDLQGSRVGAGAGSDASCHRCFREGDSILATTKASWKANALTCAFESQHQTFTRKFDPQFAHTQRCPTPPIPPITRPVHVVNPPSLTRAPAQKVPCQFELDAPDLGHLDSSSSTGLKPGTPLSLPLWLAEMLALASTGGDDARAPLTLNLPPCLSERVANALKADPRAVALRDQSAHFYGVGVRMLDLFDERELGAVLRRTFVLRAADVGLHARKADETGVGGGSGGAGPAGEEFLRGLDEWERALFRRGHDGVRSTRDWMEKVKKG</sequence>
<dbReference type="GO" id="GO:1902975">
    <property type="term" value="P:mitotic DNA replication initiation"/>
    <property type="evidence" value="ECO:0007669"/>
    <property type="project" value="TreeGrafter"/>
</dbReference>
<dbReference type="PANTHER" id="PTHR22768:SF0">
    <property type="entry name" value="DNA REPLICATION COMPLEX GINS PROTEIN PSF3"/>
    <property type="match status" value="1"/>
</dbReference>
<feature type="domain" description="DNA replication complex GINS protein PSF3 N-terminal" evidence="8">
    <location>
        <begin position="108"/>
        <end position="150"/>
    </location>
</feature>
<comment type="subcellular location">
    <subcellularLocation>
        <location evidence="1 6">Nucleus</location>
    </subcellularLocation>
</comment>
<protein>
    <recommendedName>
        <fullName evidence="3 6">DNA replication complex GINS protein PSF3</fullName>
    </recommendedName>
</protein>
<evidence type="ECO:0000256" key="5">
    <source>
        <dbReference type="ARBA" id="ARBA00023242"/>
    </source>
</evidence>
<dbReference type="InterPro" id="IPR036224">
    <property type="entry name" value="GINS_bundle-like_dom_sf"/>
</dbReference>
<name>A0A2U3E3Q9_PURLI</name>
<dbReference type="SUPFAM" id="SSF158573">
    <property type="entry name" value="GINS helical bundle-like"/>
    <property type="match status" value="1"/>
</dbReference>
<dbReference type="PANTHER" id="PTHR22768">
    <property type="entry name" value="DNA REPLICATION COMPLEX GINS PROTEIN PSF3"/>
    <property type="match status" value="1"/>
</dbReference>
<evidence type="ECO:0000313" key="10">
    <source>
        <dbReference type="Proteomes" id="UP000245956"/>
    </source>
</evidence>
<comment type="subunit">
    <text evidence="6">Component of the GINS complex.</text>
</comment>
<dbReference type="Pfam" id="PF22466">
    <property type="entry name" value="PSF3_N"/>
    <property type="match status" value="1"/>
</dbReference>
<dbReference type="Pfam" id="PF05916">
    <property type="entry name" value="Sld5"/>
    <property type="match status" value="1"/>
</dbReference>
<evidence type="ECO:0000256" key="4">
    <source>
        <dbReference type="ARBA" id="ARBA00022705"/>
    </source>
</evidence>
<comment type="similarity">
    <text evidence="2 6">Belongs to the GINS3/PSF3 family.</text>
</comment>
<dbReference type="InterPro" id="IPR010492">
    <property type="entry name" value="GINS_Psf3"/>
</dbReference>
<feature type="domain" description="GINS subunit" evidence="7">
    <location>
        <begin position="170"/>
        <end position="278"/>
    </location>
</feature>
<evidence type="ECO:0000256" key="6">
    <source>
        <dbReference type="RuleBase" id="RU367161"/>
    </source>
</evidence>
<dbReference type="InterPro" id="IPR021151">
    <property type="entry name" value="GINS_A"/>
</dbReference>
<gene>
    <name evidence="9" type="ORF">PCL_01528</name>
</gene>
<dbReference type="Gene3D" id="1.20.58.2050">
    <property type="match status" value="1"/>
</dbReference>
<proteinExistence type="inferred from homology"/>
<evidence type="ECO:0000256" key="2">
    <source>
        <dbReference type="ARBA" id="ARBA00006343"/>
    </source>
</evidence>
<dbReference type="SUPFAM" id="SSF160059">
    <property type="entry name" value="PriA/YqbF domain"/>
    <property type="match status" value="1"/>
</dbReference>
<comment type="function">
    <text evidence="6">The GINS complex plays an essential role in the initiation of DNA replication.</text>
</comment>
<dbReference type="EMBL" id="LCWV01000013">
    <property type="protein sequence ID" value="PWI69143.1"/>
    <property type="molecule type" value="Genomic_DNA"/>
</dbReference>
<reference evidence="9 10" key="1">
    <citation type="journal article" date="2016" name="Front. Microbiol.">
        <title>Genome and transcriptome sequences reveal the specific parasitism of the nematophagous Purpureocillium lilacinum 36-1.</title>
        <authorList>
            <person name="Xie J."/>
            <person name="Li S."/>
            <person name="Mo C."/>
            <person name="Xiao X."/>
            <person name="Peng D."/>
            <person name="Wang G."/>
            <person name="Xiao Y."/>
        </authorList>
    </citation>
    <scope>NUCLEOTIDE SEQUENCE [LARGE SCALE GENOMIC DNA]</scope>
    <source>
        <strain evidence="9 10">36-1</strain>
    </source>
</reference>
<dbReference type="CDD" id="cd21693">
    <property type="entry name" value="GINS_B_Psf3"/>
    <property type="match status" value="1"/>
</dbReference>
<dbReference type="InterPro" id="IPR055221">
    <property type="entry name" value="PSF3_N"/>
</dbReference>
<dbReference type="Proteomes" id="UP000245956">
    <property type="component" value="Unassembled WGS sequence"/>
</dbReference>